<dbReference type="KEGG" id="sla:SERLADRAFT_417726"/>
<dbReference type="GO" id="GO:0033063">
    <property type="term" value="C:Rad51B-Rad51C-Rad51D-XRCC2 complex"/>
    <property type="evidence" value="ECO:0007669"/>
    <property type="project" value="InterPro"/>
</dbReference>
<dbReference type="GO" id="GO:0000724">
    <property type="term" value="P:double-strand break repair via homologous recombination"/>
    <property type="evidence" value="ECO:0007669"/>
    <property type="project" value="InterPro"/>
</dbReference>
<sequence>MALNDMDSESLQHLLSDTRTSPPLTLGPVSLKAGHVVEIQGPSSSGKSHVLYHILALSLLSSTDAAVVYDTDHAFSIPRLRSVLLARLHLQPRVDACLKRVHVFRPSSSLHLAASIRALPSYHARSIPHTRIALLILDSLSPFYWSDRFTAEEHRAVPLTVESSTDTATARVNRTLHTVPLHAVLASLQRLRASHRPLILYTNWALNPLPDASLDTMAYKQHLHFLSPHLSSLLPLTYHFTLPLAPFNPRAHPQLVPITADSGEEPPTDGTRVLCLLRTPGHPDVINRFTFRITHNDVIF</sequence>
<dbReference type="GO" id="GO:0000400">
    <property type="term" value="F:four-way junction DNA binding"/>
    <property type="evidence" value="ECO:0007669"/>
    <property type="project" value="TreeGrafter"/>
</dbReference>
<dbReference type="CDD" id="cd19490">
    <property type="entry name" value="XRCC2"/>
    <property type="match status" value="1"/>
</dbReference>
<dbReference type="SUPFAM" id="SSF52540">
    <property type="entry name" value="P-loop containing nucleoside triphosphate hydrolases"/>
    <property type="match status" value="1"/>
</dbReference>
<dbReference type="GeneID" id="18813617"/>
<dbReference type="InterPro" id="IPR030547">
    <property type="entry name" value="XRCC2"/>
</dbReference>
<dbReference type="GO" id="GO:0005657">
    <property type="term" value="C:replication fork"/>
    <property type="evidence" value="ECO:0007669"/>
    <property type="project" value="InterPro"/>
</dbReference>
<dbReference type="Proteomes" id="UP000008064">
    <property type="component" value="Unassembled WGS sequence"/>
</dbReference>
<dbReference type="HOGENOM" id="CLU_060999_1_0_1"/>
<evidence type="ECO:0000313" key="1">
    <source>
        <dbReference type="EMBL" id="EGO20492.1"/>
    </source>
</evidence>
<dbReference type="Gene3D" id="3.40.50.300">
    <property type="entry name" value="P-loop containing nucleotide triphosphate hydrolases"/>
    <property type="match status" value="1"/>
</dbReference>
<dbReference type="EMBL" id="GL945440">
    <property type="protein sequence ID" value="EGO20492.1"/>
    <property type="molecule type" value="Genomic_DNA"/>
</dbReference>
<name>F8P7T4_SERL9</name>
<dbReference type="GO" id="GO:0005815">
    <property type="term" value="C:microtubule organizing center"/>
    <property type="evidence" value="ECO:0007669"/>
    <property type="project" value="TreeGrafter"/>
</dbReference>
<dbReference type="AlphaFoldDB" id="F8P7T4"/>
<proteinExistence type="predicted"/>
<protein>
    <recommendedName>
        <fullName evidence="2">DNA recombination and repair protein Rad51-like C-terminal domain-containing protein</fullName>
    </recommendedName>
</protein>
<dbReference type="GO" id="GO:0042148">
    <property type="term" value="P:DNA strand invasion"/>
    <property type="evidence" value="ECO:0007669"/>
    <property type="project" value="TreeGrafter"/>
</dbReference>
<dbReference type="RefSeq" id="XP_007322458.1">
    <property type="nucleotide sequence ID" value="XM_007322396.1"/>
</dbReference>
<evidence type="ECO:0008006" key="2">
    <source>
        <dbReference type="Google" id="ProtNLM"/>
    </source>
</evidence>
<dbReference type="InterPro" id="IPR027417">
    <property type="entry name" value="P-loop_NTPase"/>
</dbReference>
<dbReference type="PANTHER" id="PTHR46644:SF2">
    <property type="entry name" value="DNA REPAIR PROTEIN XRCC2"/>
    <property type="match status" value="1"/>
</dbReference>
<organism>
    <name type="scientific">Serpula lacrymans var. lacrymans (strain S7.9)</name>
    <name type="common">Dry rot fungus</name>
    <dbReference type="NCBI Taxonomy" id="578457"/>
    <lineage>
        <taxon>Eukaryota</taxon>
        <taxon>Fungi</taxon>
        <taxon>Dikarya</taxon>
        <taxon>Basidiomycota</taxon>
        <taxon>Agaricomycotina</taxon>
        <taxon>Agaricomycetes</taxon>
        <taxon>Agaricomycetidae</taxon>
        <taxon>Boletales</taxon>
        <taxon>Coniophorineae</taxon>
        <taxon>Serpulaceae</taxon>
        <taxon>Serpula</taxon>
    </lineage>
</organism>
<accession>F8P7T4</accession>
<reference evidence="1" key="1">
    <citation type="submission" date="2011-04" db="EMBL/GenBank/DDBJ databases">
        <title>Evolution of plant cell wall degrading machinery underlies the functional diversity of forest fungi.</title>
        <authorList>
            <consortium name="US DOE Joint Genome Institute (JGI-PGF)"/>
            <person name="Eastwood D.C."/>
            <person name="Floudas D."/>
            <person name="Binder M."/>
            <person name="Majcherczyk A."/>
            <person name="Schneider P."/>
            <person name="Aerts A."/>
            <person name="Asiegbu F.O."/>
            <person name="Baker S.E."/>
            <person name="Barry K."/>
            <person name="Bendiksby M."/>
            <person name="Blumentritt M."/>
            <person name="Coutinho P.M."/>
            <person name="Cullen D."/>
            <person name="Cullen D."/>
            <person name="Gathman A."/>
            <person name="Goodell B."/>
            <person name="Henrissat B."/>
            <person name="Ihrmark K."/>
            <person name="Kauserud H."/>
            <person name="Kohler A."/>
            <person name="LaButti K."/>
            <person name="Lapidus A."/>
            <person name="Lavin J.L."/>
            <person name="Lee Y.-H."/>
            <person name="Lindquist E."/>
            <person name="Lilly W."/>
            <person name="Lucas S."/>
            <person name="Morin E."/>
            <person name="Murat C."/>
            <person name="Oguiza J.A."/>
            <person name="Park J."/>
            <person name="Pisabarro A.G."/>
            <person name="Riley R."/>
            <person name="Rosling A."/>
            <person name="Salamov A."/>
            <person name="Schmidt O."/>
            <person name="Schmutz J."/>
            <person name="Skrede I."/>
            <person name="Stenlid J."/>
            <person name="Wiebenga A."/>
            <person name="Xie X."/>
            <person name="Kues U."/>
            <person name="Hibbett D.S."/>
            <person name="Hoffmeister D."/>
            <person name="Hogberg N."/>
            <person name="Martin F."/>
            <person name="Grigoriev I.V."/>
            <person name="Watkinson S.C."/>
        </authorList>
    </citation>
    <scope>NUCLEOTIDE SEQUENCE</scope>
    <source>
        <strain evidence="1">S7.9</strain>
    </source>
</reference>
<gene>
    <name evidence="1" type="ORF">SERLADRAFT_417726</name>
</gene>
<dbReference type="OrthoDB" id="420422at2759"/>
<dbReference type="PANTHER" id="PTHR46644">
    <property type="entry name" value="DNA REPAIR PROTEIN XRCC2"/>
    <property type="match status" value="1"/>
</dbReference>